<name>A0A2M9Z870_9LEPT</name>
<evidence type="ECO:0000313" key="3">
    <source>
        <dbReference type="Proteomes" id="UP000231912"/>
    </source>
</evidence>
<keyword evidence="1" id="KW-1133">Transmembrane helix</keyword>
<feature type="transmembrane region" description="Helical" evidence="1">
    <location>
        <begin position="72"/>
        <end position="91"/>
    </location>
</feature>
<proteinExistence type="predicted"/>
<dbReference type="RefSeq" id="WP_016543797.1">
    <property type="nucleotide sequence ID" value="NZ_NPDT01000009.1"/>
</dbReference>
<keyword evidence="1" id="KW-0472">Membrane</keyword>
<accession>A0A2M9Z870</accession>
<comment type="caution">
    <text evidence="2">The sequence shown here is derived from an EMBL/GenBank/DDBJ whole genome shotgun (WGS) entry which is preliminary data.</text>
</comment>
<feature type="transmembrane region" description="Helical" evidence="1">
    <location>
        <begin position="37"/>
        <end position="60"/>
    </location>
</feature>
<organism evidence="2 3">
    <name type="scientific">Leptospira wolffii</name>
    <dbReference type="NCBI Taxonomy" id="409998"/>
    <lineage>
        <taxon>Bacteria</taxon>
        <taxon>Pseudomonadati</taxon>
        <taxon>Spirochaetota</taxon>
        <taxon>Spirochaetia</taxon>
        <taxon>Leptospirales</taxon>
        <taxon>Leptospiraceae</taxon>
        <taxon>Leptospira</taxon>
    </lineage>
</organism>
<gene>
    <name evidence="2" type="ORF">CH371_17715</name>
</gene>
<dbReference type="AlphaFoldDB" id="A0A2M9Z870"/>
<sequence length="117" mass="13272">MSDSEGVLKPKKYYLGFFLLLIGFEILRNYLGPMDPGLWKGAILALGLSFAAYSIRFFLLWKHSKDGLVSQLGTSVLFFWAQAACLLVFIWRGEREGFVIGFFIAHFANLLIVVFAR</sequence>
<protein>
    <submittedName>
        <fullName evidence="2">Uncharacterized protein</fullName>
    </submittedName>
</protein>
<keyword evidence="1" id="KW-0812">Transmembrane</keyword>
<feature type="transmembrane region" description="Helical" evidence="1">
    <location>
        <begin position="12"/>
        <end position="31"/>
    </location>
</feature>
<evidence type="ECO:0000256" key="1">
    <source>
        <dbReference type="SAM" id="Phobius"/>
    </source>
</evidence>
<dbReference type="Proteomes" id="UP000231912">
    <property type="component" value="Unassembled WGS sequence"/>
</dbReference>
<evidence type="ECO:0000313" key="2">
    <source>
        <dbReference type="EMBL" id="PJZ64608.1"/>
    </source>
</evidence>
<dbReference type="EMBL" id="NPDT01000009">
    <property type="protein sequence ID" value="PJZ64608.1"/>
    <property type="molecule type" value="Genomic_DNA"/>
</dbReference>
<reference evidence="2 3" key="1">
    <citation type="submission" date="2017-07" db="EMBL/GenBank/DDBJ databases">
        <title>Leptospira spp. isolated from tropical soils.</title>
        <authorList>
            <person name="Thibeaux R."/>
            <person name="Iraola G."/>
            <person name="Ferres I."/>
            <person name="Bierque E."/>
            <person name="Girault D."/>
            <person name="Soupe-Gilbert M.-E."/>
            <person name="Picardeau M."/>
            <person name="Goarant C."/>
        </authorList>
    </citation>
    <scope>NUCLEOTIDE SEQUENCE [LARGE SCALE GENOMIC DNA]</scope>
    <source>
        <strain evidence="2 3">FH2-C-A2</strain>
    </source>
</reference>
<feature type="transmembrane region" description="Helical" evidence="1">
    <location>
        <begin position="97"/>
        <end position="116"/>
    </location>
</feature>